<dbReference type="SUPFAM" id="SSF51735">
    <property type="entry name" value="NAD(P)-binding Rossmann-fold domains"/>
    <property type="match status" value="1"/>
</dbReference>
<sequence>MRELEGRVAIVAGAADGPRQAIAMRFAEAGARVLVTAADVAVADGAAQAVRARGGTAAALAVDPARDEDWARAVEKAEAEFAGLDILVVASSTAAPTPTQALRLQDFRGHVSGDLRGPFLALRQAAAAMRRRGRGGSIALLGSVAAKTGVRDRLHDAAAQGGLRMLAKATALELGPDRIRVNSIHAGLGPDSPLGQGPSLADLAEAALFLASDRSVFMTGAELLVDGGWSAQ</sequence>
<comment type="similarity">
    <text evidence="1">Belongs to the short-chain dehydrogenases/reductases (SDR) family.</text>
</comment>
<dbReference type="Pfam" id="PF13561">
    <property type="entry name" value="adh_short_C2"/>
    <property type="match status" value="1"/>
</dbReference>
<gene>
    <name evidence="3" type="ORF">KCG34_11955</name>
</gene>
<keyword evidence="4" id="KW-1185">Reference proteome</keyword>
<dbReference type="InterPro" id="IPR036291">
    <property type="entry name" value="NAD(P)-bd_dom_sf"/>
</dbReference>
<dbReference type="EMBL" id="CP073078">
    <property type="protein sequence ID" value="QUD90519.1"/>
    <property type="molecule type" value="Genomic_DNA"/>
</dbReference>
<evidence type="ECO:0000256" key="2">
    <source>
        <dbReference type="ARBA" id="ARBA00023002"/>
    </source>
</evidence>
<evidence type="ECO:0000256" key="1">
    <source>
        <dbReference type="ARBA" id="ARBA00006484"/>
    </source>
</evidence>
<evidence type="ECO:0000313" key="4">
    <source>
        <dbReference type="Proteomes" id="UP000676409"/>
    </source>
</evidence>
<dbReference type="InterPro" id="IPR002347">
    <property type="entry name" value="SDR_fam"/>
</dbReference>
<dbReference type="Gene3D" id="3.40.50.720">
    <property type="entry name" value="NAD(P)-binding Rossmann-like Domain"/>
    <property type="match status" value="1"/>
</dbReference>
<dbReference type="AlphaFoldDB" id="A0A975G4P9"/>
<dbReference type="PANTHER" id="PTHR24321">
    <property type="entry name" value="DEHYDROGENASES, SHORT CHAIN"/>
    <property type="match status" value="1"/>
</dbReference>
<protein>
    <submittedName>
        <fullName evidence="3">SDR family oxidoreductase</fullName>
    </submittedName>
</protein>
<evidence type="ECO:0000313" key="3">
    <source>
        <dbReference type="EMBL" id="QUD90519.1"/>
    </source>
</evidence>
<dbReference type="RefSeq" id="WP_211940569.1">
    <property type="nucleotide sequence ID" value="NZ_CP073078.1"/>
</dbReference>
<accession>A0A975G4P9</accession>
<dbReference type="PANTHER" id="PTHR24321:SF8">
    <property type="entry name" value="ESTRADIOL 17-BETA-DEHYDROGENASE 8-RELATED"/>
    <property type="match status" value="1"/>
</dbReference>
<keyword evidence="2" id="KW-0560">Oxidoreductase</keyword>
<dbReference type="PRINTS" id="PR00081">
    <property type="entry name" value="GDHRDH"/>
</dbReference>
<name>A0A975G4P9_9CAUL</name>
<dbReference type="GO" id="GO:0016491">
    <property type="term" value="F:oxidoreductase activity"/>
    <property type="evidence" value="ECO:0007669"/>
    <property type="project" value="UniProtKB-KW"/>
</dbReference>
<proteinExistence type="inferred from homology"/>
<dbReference type="Pfam" id="PF00106">
    <property type="entry name" value="adh_short"/>
    <property type="match status" value="1"/>
</dbReference>
<organism evidence="3 4">
    <name type="scientific">Phenylobacterium montanum</name>
    <dbReference type="NCBI Taxonomy" id="2823693"/>
    <lineage>
        <taxon>Bacteria</taxon>
        <taxon>Pseudomonadati</taxon>
        <taxon>Pseudomonadota</taxon>
        <taxon>Alphaproteobacteria</taxon>
        <taxon>Caulobacterales</taxon>
        <taxon>Caulobacteraceae</taxon>
        <taxon>Phenylobacterium</taxon>
    </lineage>
</organism>
<dbReference type="Proteomes" id="UP000676409">
    <property type="component" value="Chromosome"/>
</dbReference>
<dbReference type="KEGG" id="caul:KCG34_11955"/>
<reference evidence="3" key="1">
    <citation type="submission" date="2021-04" db="EMBL/GenBank/DDBJ databases">
        <title>The complete genome sequence of Caulobacter sp. S6.</title>
        <authorList>
            <person name="Tang Y."/>
            <person name="Ouyang W."/>
            <person name="Liu Q."/>
            <person name="Huang B."/>
            <person name="Guo Z."/>
            <person name="Lei P."/>
        </authorList>
    </citation>
    <scope>NUCLEOTIDE SEQUENCE</scope>
    <source>
        <strain evidence="3">S6</strain>
    </source>
</reference>